<comment type="caution">
    <text evidence="2">The sequence shown here is derived from an EMBL/GenBank/DDBJ whole genome shotgun (WGS) entry which is preliminary data.</text>
</comment>
<protein>
    <submittedName>
        <fullName evidence="2">Uncharacterized protein</fullName>
    </submittedName>
</protein>
<name>A0A919GIK2_9ACTN</name>
<keyword evidence="3" id="KW-1185">Reference proteome</keyword>
<reference evidence="2" key="2">
    <citation type="submission" date="2020-09" db="EMBL/GenBank/DDBJ databases">
        <authorList>
            <person name="Sun Q."/>
            <person name="Zhou Y."/>
        </authorList>
    </citation>
    <scope>NUCLEOTIDE SEQUENCE</scope>
    <source>
        <strain evidence="2">CGMCC 4.7403</strain>
    </source>
</reference>
<evidence type="ECO:0000313" key="3">
    <source>
        <dbReference type="Proteomes" id="UP000603227"/>
    </source>
</evidence>
<feature type="region of interest" description="Disordered" evidence="1">
    <location>
        <begin position="1"/>
        <end position="30"/>
    </location>
</feature>
<accession>A0A919GIK2</accession>
<evidence type="ECO:0000256" key="1">
    <source>
        <dbReference type="SAM" id="MobiDB-lite"/>
    </source>
</evidence>
<proteinExistence type="predicted"/>
<dbReference type="Proteomes" id="UP000603227">
    <property type="component" value="Unassembled WGS sequence"/>
</dbReference>
<dbReference type="AlphaFoldDB" id="A0A919GIK2"/>
<sequence>MPRKRPGALRAAQQPRHHRPQRWDSPAPDRVHGLSARTSLAIHRYEALSTDYYVFPGVTDHALRRYRAFLRPPGRRPRYPYADGCSCRGCELRDVRHARAMLDAAVRNLPPRARAELGRLVAALDAVYLARTLPDPFADARREWRPHHVWWYRRLEGCQYTASGAV</sequence>
<dbReference type="RefSeq" id="WP_189781538.1">
    <property type="nucleotide sequence ID" value="NZ_BNAT01000004.1"/>
</dbReference>
<dbReference type="EMBL" id="BNAT01000004">
    <property type="protein sequence ID" value="GHH84615.1"/>
    <property type="molecule type" value="Genomic_DNA"/>
</dbReference>
<reference evidence="2" key="1">
    <citation type="journal article" date="2014" name="Int. J. Syst. Evol. Microbiol.">
        <title>Complete genome sequence of Corynebacterium casei LMG S-19264T (=DSM 44701T), isolated from a smear-ripened cheese.</title>
        <authorList>
            <consortium name="US DOE Joint Genome Institute (JGI-PGF)"/>
            <person name="Walter F."/>
            <person name="Albersmeier A."/>
            <person name="Kalinowski J."/>
            <person name="Ruckert C."/>
        </authorList>
    </citation>
    <scope>NUCLEOTIDE SEQUENCE</scope>
    <source>
        <strain evidence="2">CGMCC 4.7403</strain>
    </source>
</reference>
<evidence type="ECO:0000313" key="2">
    <source>
        <dbReference type="EMBL" id="GHH84615.1"/>
    </source>
</evidence>
<organism evidence="2 3">
    <name type="scientific">Streptomyces capitiformicae</name>
    <dbReference type="NCBI Taxonomy" id="2014920"/>
    <lineage>
        <taxon>Bacteria</taxon>
        <taxon>Bacillati</taxon>
        <taxon>Actinomycetota</taxon>
        <taxon>Actinomycetes</taxon>
        <taxon>Kitasatosporales</taxon>
        <taxon>Streptomycetaceae</taxon>
        <taxon>Streptomyces</taxon>
    </lineage>
</organism>
<gene>
    <name evidence="2" type="ORF">GCM10017771_14170</name>
</gene>